<evidence type="ECO:0000256" key="1">
    <source>
        <dbReference type="ARBA" id="ARBA00006068"/>
    </source>
</evidence>
<dbReference type="InterPro" id="IPR050922">
    <property type="entry name" value="LytR/CpsA/Psr_CW_biosynth"/>
</dbReference>
<keyword evidence="3" id="KW-0812">Transmembrane</keyword>
<keyword evidence="3" id="KW-1133">Transmembrane helix</keyword>
<evidence type="ECO:0000256" key="3">
    <source>
        <dbReference type="SAM" id="Phobius"/>
    </source>
</evidence>
<feature type="domain" description="LytR/CpsA/Psr regulator C-terminal" evidence="5">
    <location>
        <begin position="384"/>
        <end position="470"/>
    </location>
</feature>
<dbReference type="Pfam" id="PF13399">
    <property type="entry name" value="LytR_C"/>
    <property type="match status" value="1"/>
</dbReference>
<keyword evidence="3" id="KW-0472">Membrane</keyword>
<feature type="transmembrane region" description="Helical" evidence="3">
    <location>
        <begin position="50"/>
        <end position="75"/>
    </location>
</feature>
<dbReference type="EMBL" id="LCRB01000002">
    <property type="protein sequence ID" value="KKW26962.1"/>
    <property type="molecule type" value="Genomic_DNA"/>
</dbReference>
<feature type="domain" description="Cell envelope-related transcriptional attenuator" evidence="4">
    <location>
        <begin position="122"/>
        <end position="277"/>
    </location>
</feature>
<dbReference type="Gene3D" id="3.40.630.190">
    <property type="entry name" value="LCP protein"/>
    <property type="match status" value="1"/>
</dbReference>
<sequence length="474" mass="51115">MVRIKEDSPGRSVKVTKPEMARKSQPAEPEVSAGASRLRRSQRGRSARRGIFATILIILLLGVGWFTARAALVWLNIDTGSGFLATLFNIKSTKLIGEEDGRVNFLLMGNPGGMDNDGPNLTDTIMLASYNSTDKYLHLFSIPRDLYTNLDGYGMTKANAVYELGDSKFSDGSGTALKTFGDLLGVTIPYYVKIDFDGFKQAVDELGGVTVEVKKDLLDTQYPDGNKGYVTVDIKAGTYTMDGEMALKYARSRQSTSDFDRARRQQQILVALRDKAKELDLLTSPTKLLDIAGIVQDHFSTNLTNPEMGRLLQLLSDFDSTQITNKVFDDSPAGGLYGTKVDGLFVLKPVGDDYNKLKEMVEAALATTMPGTEQPVEDAVTTPLKVEVLNGTNVTGLAGKIAATLKTGGFDVVKTGNNATKGFTDSIIYDGTGGTRPNAIRQLVELTGATLSTETVTLSAGAEVRLVVGESANK</sequence>
<accession>A0A0G1ZGD6</accession>
<protein>
    <recommendedName>
        <fullName evidence="8">Cell envelope-related transcriptional attenuator</fullName>
    </recommendedName>
</protein>
<comment type="caution">
    <text evidence="6">The sequence shown here is derived from an EMBL/GenBank/DDBJ whole genome shotgun (WGS) entry which is preliminary data.</text>
</comment>
<evidence type="ECO:0008006" key="8">
    <source>
        <dbReference type="Google" id="ProtNLM"/>
    </source>
</evidence>
<dbReference type="AlphaFoldDB" id="A0A0G1ZGD6"/>
<evidence type="ECO:0000259" key="5">
    <source>
        <dbReference type="Pfam" id="PF13399"/>
    </source>
</evidence>
<evidence type="ECO:0000259" key="4">
    <source>
        <dbReference type="Pfam" id="PF03816"/>
    </source>
</evidence>
<comment type="similarity">
    <text evidence="1">Belongs to the LytR/CpsA/Psr (LCP) family.</text>
</comment>
<organism evidence="6 7">
    <name type="scientific">candidate division Kazan bacterium GW2011_GWB1_52_7</name>
    <dbReference type="NCBI Taxonomy" id="1620414"/>
    <lineage>
        <taxon>Bacteria</taxon>
        <taxon>Bacteria division Kazan-3B-28</taxon>
    </lineage>
</organism>
<dbReference type="PANTHER" id="PTHR33392:SF6">
    <property type="entry name" value="POLYISOPRENYL-TEICHOIC ACID--PEPTIDOGLYCAN TEICHOIC ACID TRANSFERASE TAGU"/>
    <property type="match status" value="1"/>
</dbReference>
<dbReference type="Pfam" id="PF03816">
    <property type="entry name" value="LytR_cpsA_psr"/>
    <property type="match status" value="1"/>
</dbReference>
<dbReference type="InterPro" id="IPR004474">
    <property type="entry name" value="LytR_CpsA_psr"/>
</dbReference>
<evidence type="ECO:0000256" key="2">
    <source>
        <dbReference type="SAM" id="MobiDB-lite"/>
    </source>
</evidence>
<proteinExistence type="inferred from homology"/>
<gene>
    <name evidence="6" type="ORF">VF00_C0002G0287</name>
</gene>
<dbReference type="Proteomes" id="UP000034913">
    <property type="component" value="Unassembled WGS sequence"/>
</dbReference>
<name>A0A0G1ZGD6_UNCK3</name>
<dbReference type="InterPro" id="IPR027381">
    <property type="entry name" value="LytR/CpsA/Psr_C"/>
</dbReference>
<reference evidence="6 7" key="1">
    <citation type="journal article" date="2015" name="Nature">
        <title>rRNA introns, odd ribosomes, and small enigmatic genomes across a large radiation of phyla.</title>
        <authorList>
            <person name="Brown C.T."/>
            <person name="Hug L.A."/>
            <person name="Thomas B.C."/>
            <person name="Sharon I."/>
            <person name="Castelle C.J."/>
            <person name="Singh A."/>
            <person name="Wilkins M.J."/>
            <person name="Williams K.H."/>
            <person name="Banfield J.F."/>
        </authorList>
    </citation>
    <scope>NUCLEOTIDE SEQUENCE [LARGE SCALE GENOMIC DNA]</scope>
</reference>
<evidence type="ECO:0000313" key="7">
    <source>
        <dbReference type="Proteomes" id="UP000034913"/>
    </source>
</evidence>
<dbReference type="NCBIfam" id="TIGR00350">
    <property type="entry name" value="lytR_cpsA_psr"/>
    <property type="match status" value="1"/>
</dbReference>
<feature type="region of interest" description="Disordered" evidence="2">
    <location>
        <begin position="1"/>
        <end position="41"/>
    </location>
</feature>
<dbReference type="Gene3D" id="3.30.70.2390">
    <property type="match status" value="1"/>
</dbReference>
<evidence type="ECO:0000313" key="6">
    <source>
        <dbReference type="EMBL" id="KKW26962.1"/>
    </source>
</evidence>
<dbReference type="PANTHER" id="PTHR33392">
    <property type="entry name" value="POLYISOPRENYL-TEICHOIC ACID--PEPTIDOGLYCAN TEICHOIC ACID TRANSFERASE TAGU"/>
    <property type="match status" value="1"/>
</dbReference>